<dbReference type="GO" id="GO:0008743">
    <property type="term" value="F:L-threonine 3-dehydrogenase activity"/>
    <property type="evidence" value="ECO:0007669"/>
    <property type="project" value="TreeGrafter"/>
</dbReference>
<evidence type="ECO:0000259" key="2">
    <source>
        <dbReference type="Pfam" id="PF01370"/>
    </source>
</evidence>
<dbReference type="Gene3D" id="3.40.50.720">
    <property type="entry name" value="NAD(P)-binding Rossmann-like Domain"/>
    <property type="match status" value="1"/>
</dbReference>
<name>A0A0F9KJV9_9ZZZZ</name>
<protein>
    <recommendedName>
        <fullName evidence="2">NAD-dependent epimerase/dehydratase domain-containing protein</fullName>
    </recommendedName>
</protein>
<dbReference type="InterPro" id="IPR001509">
    <property type="entry name" value="Epimerase_deHydtase"/>
</dbReference>
<proteinExistence type="inferred from homology"/>
<comment type="similarity">
    <text evidence="1">Belongs to the NAD(P)-dependent epimerase/dehydratase family.</text>
</comment>
<dbReference type="InterPro" id="IPR036291">
    <property type="entry name" value="NAD(P)-bd_dom_sf"/>
</dbReference>
<dbReference type="SUPFAM" id="SSF51735">
    <property type="entry name" value="NAD(P)-binding Rossmann-fold domains"/>
    <property type="match status" value="1"/>
</dbReference>
<gene>
    <name evidence="3" type="ORF">LCGC14_1319870</name>
</gene>
<dbReference type="PANTHER" id="PTHR42687:SF1">
    <property type="entry name" value="L-THREONINE 3-DEHYDROGENASE, MITOCHONDRIAL"/>
    <property type="match status" value="1"/>
</dbReference>
<comment type="caution">
    <text evidence="3">The sequence shown here is derived from an EMBL/GenBank/DDBJ whole genome shotgun (WGS) entry which is preliminary data.</text>
</comment>
<accession>A0A0F9KJV9</accession>
<dbReference type="AlphaFoldDB" id="A0A0F9KJV9"/>
<dbReference type="PANTHER" id="PTHR42687">
    <property type="entry name" value="L-THREONINE 3-DEHYDROGENASE"/>
    <property type="match status" value="1"/>
</dbReference>
<dbReference type="InterPro" id="IPR051225">
    <property type="entry name" value="NAD(P)_epim/dehydratase"/>
</dbReference>
<evidence type="ECO:0000313" key="3">
    <source>
        <dbReference type="EMBL" id="KKM82409.1"/>
    </source>
</evidence>
<dbReference type="Pfam" id="PF01370">
    <property type="entry name" value="Epimerase"/>
    <property type="match status" value="1"/>
</dbReference>
<feature type="domain" description="NAD-dependent epimerase/dehydratase" evidence="2">
    <location>
        <begin position="36"/>
        <end position="267"/>
    </location>
</feature>
<dbReference type="EMBL" id="LAZR01007867">
    <property type="protein sequence ID" value="KKM82409.1"/>
    <property type="molecule type" value="Genomic_DNA"/>
</dbReference>
<organism evidence="3">
    <name type="scientific">marine sediment metagenome</name>
    <dbReference type="NCBI Taxonomy" id="412755"/>
    <lineage>
        <taxon>unclassified sequences</taxon>
        <taxon>metagenomes</taxon>
        <taxon>ecological metagenomes</taxon>
    </lineage>
</organism>
<evidence type="ECO:0000256" key="1">
    <source>
        <dbReference type="ARBA" id="ARBA00007637"/>
    </source>
</evidence>
<dbReference type="GO" id="GO:0006567">
    <property type="term" value="P:L-threonine catabolic process"/>
    <property type="evidence" value="ECO:0007669"/>
    <property type="project" value="TreeGrafter"/>
</dbReference>
<sequence>MRVKNGKILDKPFLIKHIKNYTRYSRCWKLINMRRILVIGASGQIGSELVPELRKKYGIDNVIASDKNSNSSDMVIELDILNKERLSSVIKESDINTVFNLASILSASGEIEPLKAWNVNLNGLLNVLEICKEFNVDRMIWPSSIAAFGPTTPRVFTPNETILDPNTMYGITKVTGELLANYYFKRYNLDTRSVRLPGIISSEIPPKGGTTDYAVEIFYGAIKEKKYTSFVSKDTVLPMMYILDCIRCLINLLEADVSSLKRRVYNVTSMSFSVEELAAEIKKHIPDFQVDYNPDFRQEIADSWPKTIDDSLAREEWGWEPSFNLETMTKDMIDILSKRL</sequence>
<reference evidence="3" key="1">
    <citation type="journal article" date="2015" name="Nature">
        <title>Complex archaea that bridge the gap between prokaryotes and eukaryotes.</title>
        <authorList>
            <person name="Spang A."/>
            <person name="Saw J.H."/>
            <person name="Jorgensen S.L."/>
            <person name="Zaremba-Niedzwiedzka K."/>
            <person name="Martijn J."/>
            <person name="Lind A.E."/>
            <person name="van Eijk R."/>
            <person name="Schleper C."/>
            <person name="Guy L."/>
            <person name="Ettema T.J."/>
        </authorList>
    </citation>
    <scope>NUCLEOTIDE SEQUENCE</scope>
</reference>